<dbReference type="InParanoid" id="A0A1I4L745"/>
<evidence type="ECO:0000259" key="1">
    <source>
        <dbReference type="Pfam" id="PF20229"/>
    </source>
</evidence>
<protein>
    <recommendedName>
        <fullName evidence="1">ChrB N-terminal domain-containing protein</fullName>
    </recommendedName>
</protein>
<name>A0A1I4L745_9ACTN</name>
<evidence type="ECO:0000313" key="3">
    <source>
        <dbReference type="Proteomes" id="UP000199152"/>
    </source>
</evidence>
<dbReference type="STRING" id="504800.SAMN04488085_12056"/>
<dbReference type="EMBL" id="FOSW01000020">
    <property type="protein sequence ID" value="SFL86812.1"/>
    <property type="molecule type" value="Genomic_DNA"/>
</dbReference>
<dbReference type="Pfam" id="PF20229">
    <property type="entry name" value="ChrB_N"/>
    <property type="match status" value="1"/>
</dbReference>
<proteinExistence type="predicted"/>
<dbReference type="AlphaFoldDB" id="A0A1I4L745"/>
<feature type="domain" description="ChrB N-terminal" evidence="1">
    <location>
        <begin position="69"/>
        <end position="199"/>
    </location>
</feature>
<evidence type="ECO:0000313" key="2">
    <source>
        <dbReference type="EMBL" id="SFL86812.1"/>
    </source>
</evidence>
<gene>
    <name evidence="2" type="ORF">SAMN04488085_12056</name>
</gene>
<dbReference type="Proteomes" id="UP000199152">
    <property type="component" value="Unassembled WGS sequence"/>
</dbReference>
<reference evidence="2 3" key="1">
    <citation type="submission" date="2016-10" db="EMBL/GenBank/DDBJ databases">
        <authorList>
            <person name="de Groot N.N."/>
        </authorList>
    </citation>
    <scope>NUCLEOTIDE SEQUENCE [LARGE SCALE GENOMIC DNA]</scope>
    <source>
        <strain evidence="2 3">DSM 45317</strain>
    </source>
</reference>
<keyword evidence="3" id="KW-1185">Reference proteome</keyword>
<sequence>MRGLWGRHRWPELRRAQTNRLSTSHCVRVDLAVQPWLHSSVSRSSADSGSPGEWVLLSYRLPREPSGPRTTLWRRLKRLGVAQLSDGLVALPADARTRESLEWLADDVLAAGGTAGLWVAQPAAVAQERELATAMAATRAAEYRDLAGSCRAATTADPAERARALRRLRGEWRAINRRDFFPPPEREEAAVALRHLAAVAAQESPAVPEAAP</sequence>
<organism evidence="2 3">
    <name type="scientific">Geodermatophilus ruber</name>
    <dbReference type="NCBI Taxonomy" id="504800"/>
    <lineage>
        <taxon>Bacteria</taxon>
        <taxon>Bacillati</taxon>
        <taxon>Actinomycetota</taxon>
        <taxon>Actinomycetes</taxon>
        <taxon>Geodermatophilales</taxon>
        <taxon>Geodermatophilaceae</taxon>
        <taxon>Geodermatophilus</taxon>
    </lineage>
</organism>
<accession>A0A1I4L745</accession>
<dbReference type="InterPro" id="IPR046858">
    <property type="entry name" value="ChrB_N"/>
</dbReference>